<feature type="region of interest" description="Disordered" evidence="1">
    <location>
        <begin position="1"/>
        <end position="50"/>
    </location>
</feature>
<dbReference type="Proteomes" id="UP000315295">
    <property type="component" value="Unassembled WGS sequence"/>
</dbReference>
<dbReference type="EMBL" id="VIEB01000048">
    <property type="protein sequence ID" value="TQE10107.1"/>
    <property type="molecule type" value="Genomic_DNA"/>
</dbReference>
<proteinExistence type="predicted"/>
<organism evidence="2 3">
    <name type="scientific">Malus baccata</name>
    <name type="common">Siberian crab apple</name>
    <name type="synonym">Pyrus baccata</name>
    <dbReference type="NCBI Taxonomy" id="106549"/>
    <lineage>
        <taxon>Eukaryota</taxon>
        <taxon>Viridiplantae</taxon>
        <taxon>Streptophyta</taxon>
        <taxon>Embryophyta</taxon>
        <taxon>Tracheophyta</taxon>
        <taxon>Spermatophyta</taxon>
        <taxon>Magnoliopsida</taxon>
        <taxon>eudicotyledons</taxon>
        <taxon>Gunneridae</taxon>
        <taxon>Pentapetalae</taxon>
        <taxon>rosids</taxon>
        <taxon>fabids</taxon>
        <taxon>Rosales</taxon>
        <taxon>Rosaceae</taxon>
        <taxon>Amygdaloideae</taxon>
        <taxon>Maleae</taxon>
        <taxon>Malus</taxon>
    </lineage>
</organism>
<feature type="compositionally biased region" description="Acidic residues" evidence="1">
    <location>
        <begin position="1"/>
        <end position="24"/>
    </location>
</feature>
<comment type="caution">
    <text evidence="2">The sequence shown here is derived from an EMBL/GenBank/DDBJ whole genome shotgun (WGS) entry which is preliminary data.</text>
</comment>
<keyword evidence="3" id="KW-1185">Reference proteome</keyword>
<evidence type="ECO:0000313" key="3">
    <source>
        <dbReference type="Proteomes" id="UP000315295"/>
    </source>
</evidence>
<dbReference type="AlphaFoldDB" id="A0A540NGE3"/>
<gene>
    <name evidence="2" type="ORF">C1H46_004277</name>
</gene>
<name>A0A540NGE3_MALBA</name>
<protein>
    <submittedName>
        <fullName evidence="2">Uncharacterized protein</fullName>
    </submittedName>
</protein>
<reference evidence="2 3" key="1">
    <citation type="journal article" date="2019" name="G3 (Bethesda)">
        <title>Sequencing of a Wild Apple (Malus baccata) Genome Unravels the Differences Between Cultivated and Wild Apple Species Regarding Disease Resistance and Cold Tolerance.</title>
        <authorList>
            <person name="Chen X."/>
        </authorList>
    </citation>
    <scope>NUCLEOTIDE SEQUENCE [LARGE SCALE GENOMIC DNA]</scope>
    <source>
        <strain evidence="3">cv. Shandingzi</strain>
        <tissue evidence="2">Leaves</tissue>
    </source>
</reference>
<accession>A0A540NGE3</accession>
<evidence type="ECO:0000256" key="1">
    <source>
        <dbReference type="SAM" id="MobiDB-lite"/>
    </source>
</evidence>
<evidence type="ECO:0000313" key="2">
    <source>
        <dbReference type="EMBL" id="TQE10107.1"/>
    </source>
</evidence>
<sequence>MEAEDEEEMVDKEKEEMEVEQMVEEECRSNEFPIKPNDESSSSQPLLVSEEDLDQDFQTQEQQRNIANEWRYIT</sequence>